<comment type="caution">
    <text evidence="1">The sequence shown here is derived from an EMBL/GenBank/DDBJ whole genome shotgun (WGS) entry which is preliminary data.</text>
</comment>
<gene>
    <name evidence="1" type="ORF">K488DRAFT_86238</name>
</gene>
<evidence type="ECO:0000313" key="2">
    <source>
        <dbReference type="Proteomes" id="UP000814128"/>
    </source>
</evidence>
<dbReference type="EMBL" id="MU273559">
    <property type="protein sequence ID" value="KAI0032027.1"/>
    <property type="molecule type" value="Genomic_DNA"/>
</dbReference>
<reference evidence="1" key="2">
    <citation type="journal article" date="2022" name="New Phytol.">
        <title>Evolutionary transition to the ectomycorrhizal habit in the genomes of a hyperdiverse lineage of mushroom-forming fungi.</title>
        <authorList>
            <person name="Looney B."/>
            <person name="Miyauchi S."/>
            <person name="Morin E."/>
            <person name="Drula E."/>
            <person name="Courty P.E."/>
            <person name="Kohler A."/>
            <person name="Kuo A."/>
            <person name="LaButti K."/>
            <person name="Pangilinan J."/>
            <person name="Lipzen A."/>
            <person name="Riley R."/>
            <person name="Andreopoulos W."/>
            <person name="He G."/>
            <person name="Johnson J."/>
            <person name="Nolan M."/>
            <person name="Tritt A."/>
            <person name="Barry K.W."/>
            <person name="Grigoriev I.V."/>
            <person name="Nagy L.G."/>
            <person name="Hibbett D."/>
            <person name="Henrissat B."/>
            <person name="Matheny P.B."/>
            <person name="Labbe J."/>
            <person name="Martin F.M."/>
        </authorList>
    </citation>
    <scope>NUCLEOTIDE SEQUENCE</scope>
    <source>
        <strain evidence="1">EC-137</strain>
    </source>
</reference>
<keyword evidence="2" id="KW-1185">Reference proteome</keyword>
<name>A0ACB8QK28_9AGAM</name>
<accession>A0ACB8QK28</accession>
<dbReference type="Proteomes" id="UP000814128">
    <property type="component" value="Unassembled WGS sequence"/>
</dbReference>
<proteinExistence type="predicted"/>
<reference evidence="1" key="1">
    <citation type="submission" date="2021-02" db="EMBL/GenBank/DDBJ databases">
        <authorList>
            <consortium name="DOE Joint Genome Institute"/>
            <person name="Ahrendt S."/>
            <person name="Looney B.P."/>
            <person name="Miyauchi S."/>
            <person name="Morin E."/>
            <person name="Drula E."/>
            <person name="Courty P.E."/>
            <person name="Chicoki N."/>
            <person name="Fauchery L."/>
            <person name="Kohler A."/>
            <person name="Kuo A."/>
            <person name="Labutti K."/>
            <person name="Pangilinan J."/>
            <person name="Lipzen A."/>
            <person name="Riley R."/>
            <person name="Andreopoulos W."/>
            <person name="He G."/>
            <person name="Johnson J."/>
            <person name="Barry K.W."/>
            <person name="Grigoriev I.V."/>
            <person name="Nagy L."/>
            <person name="Hibbett D."/>
            <person name="Henrissat B."/>
            <person name="Matheny P.B."/>
            <person name="Labbe J."/>
            <person name="Martin F."/>
        </authorList>
    </citation>
    <scope>NUCLEOTIDE SEQUENCE</scope>
    <source>
        <strain evidence="1">EC-137</strain>
    </source>
</reference>
<sequence>MTLRACAYPALILILLGVLALAAPSLDTNLSSRRLQWLLKRDTTMNITLVRDNAVLIAMRSWELGTLAEALTELEYPSLSVLASPIVTNVVDVYPSDVVSIAVAVLSAKPSWSLALISSDTSVGDPCSIGPAMLLANWTFNDASFSSAAYGQLTYLLSYAPRSSSGAISHRTDQVQLWSDFVYMAPPFIAYYGALADSLDLLQQAYNQVVLYRQELFDEDVGLWRHVTLGGWQDTNHWATVRNGWAAAGMLRVLMTIRGSTQASGVWAYQQPSGAILNYIDVDPASTFTDASSTALLAATTFRFATLTGDQTHAEAAARAYAFVQSSVDANGWLWGTTDVLTWSVPSATGVASPEGQSFVLLMQAAYDAWRTALQLEIANSIVF</sequence>
<protein>
    <submittedName>
        <fullName evidence="1">Uncharacterized protein</fullName>
    </submittedName>
</protein>
<organism evidence="1 2">
    <name type="scientific">Vararia minispora EC-137</name>
    <dbReference type="NCBI Taxonomy" id="1314806"/>
    <lineage>
        <taxon>Eukaryota</taxon>
        <taxon>Fungi</taxon>
        <taxon>Dikarya</taxon>
        <taxon>Basidiomycota</taxon>
        <taxon>Agaricomycotina</taxon>
        <taxon>Agaricomycetes</taxon>
        <taxon>Russulales</taxon>
        <taxon>Lachnocladiaceae</taxon>
        <taxon>Vararia</taxon>
    </lineage>
</organism>
<evidence type="ECO:0000313" key="1">
    <source>
        <dbReference type="EMBL" id="KAI0032027.1"/>
    </source>
</evidence>